<dbReference type="Gene3D" id="3.30.70.590">
    <property type="entry name" value="Poly(A) polymerase predicted RNA binding domain"/>
    <property type="match status" value="1"/>
</dbReference>
<keyword evidence="18" id="KW-1185">Reference proteome</keyword>
<dbReference type="OrthoDB" id="412748at2759"/>
<comment type="caution">
    <text evidence="17">The sequence shown here is derived from an EMBL/GenBank/DDBJ whole genome shotgun (WGS) entry which is preliminary data.</text>
</comment>
<dbReference type="InParanoid" id="A0A1Z5KDJ2"/>
<evidence type="ECO:0000313" key="18">
    <source>
        <dbReference type="Proteomes" id="UP000198406"/>
    </source>
</evidence>
<evidence type="ECO:0000256" key="10">
    <source>
        <dbReference type="ARBA" id="ARBA00022840"/>
    </source>
</evidence>
<dbReference type="GO" id="GO:0006397">
    <property type="term" value="P:mRNA processing"/>
    <property type="evidence" value="ECO:0007669"/>
    <property type="project" value="UniProtKB-KW"/>
</dbReference>
<keyword evidence="7 17" id="KW-0808">Transferase</keyword>
<dbReference type="EC" id="2.7.7.19" evidence="5"/>
<dbReference type="SUPFAM" id="SSF55003">
    <property type="entry name" value="PAP/Archaeal CCA-adding enzyme, C-terminal domain"/>
    <property type="match status" value="1"/>
</dbReference>
<dbReference type="Proteomes" id="UP000198406">
    <property type="component" value="Unassembled WGS sequence"/>
</dbReference>
<evidence type="ECO:0000256" key="3">
    <source>
        <dbReference type="ARBA" id="ARBA00004123"/>
    </source>
</evidence>
<evidence type="ECO:0000256" key="7">
    <source>
        <dbReference type="ARBA" id="ARBA00022679"/>
    </source>
</evidence>
<evidence type="ECO:0000256" key="12">
    <source>
        <dbReference type="ARBA" id="ARBA00023242"/>
    </source>
</evidence>
<keyword evidence="12" id="KW-0539">Nucleus</keyword>
<evidence type="ECO:0000256" key="4">
    <source>
        <dbReference type="ARBA" id="ARBA00010912"/>
    </source>
</evidence>
<evidence type="ECO:0000256" key="8">
    <source>
        <dbReference type="ARBA" id="ARBA00022723"/>
    </source>
</evidence>
<comment type="cofactor">
    <cofactor evidence="1">
        <name>Mn(2+)</name>
        <dbReference type="ChEBI" id="CHEBI:29035"/>
    </cofactor>
</comment>
<accession>A0A1Z5KDJ2</accession>
<keyword evidence="10" id="KW-0067">ATP-binding</keyword>
<organism evidence="17 18">
    <name type="scientific">Fistulifera solaris</name>
    <name type="common">Oleaginous diatom</name>
    <dbReference type="NCBI Taxonomy" id="1519565"/>
    <lineage>
        <taxon>Eukaryota</taxon>
        <taxon>Sar</taxon>
        <taxon>Stramenopiles</taxon>
        <taxon>Ochrophyta</taxon>
        <taxon>Bacillariophyta</taxon>
        <taxon>Bacillariophyceae</taxon>
        <taxon>Bacillariophycidae</taxon>
        <taxon>Naviculales</taxon>
        <taxon>Naviculaceae</taxon>
        <taxon>Fistulifera</taxon>
    </lineage>
</organism>
<dbReference type="SUPFAM" id="SSF81301">
    <property type="entry name" value="Nucleotidyltransferase"/>
    <property type="match status" value="1"/>
</dbReference>
<dbReference type="CDD" id="cd05402">
    <property type="entry name" value="NT_PAP_TUTase"/>
    <property type="match status" value="1"/>
</dbReference>
<keyword evidence="6" id="KW-0507">mRNA processing</keyword>
<dbReference type="InterPro" id="IPR007012">
    <property type="entry name" value="PolA_pol_cen_dom"/>
</dbReference>
<comment type="cofactor">
    <cofactor evidence="2">
        <name>Mg(2+)</name>
        <dbReference type="ChEBI" id="CHEBI:18420"/>
    </cofactor>
</comment>
<feature type="compositionally biased region" description="Basic and acidic residues" evidence="13">
    <location>
        <begin position="556"/>
        <end position="568"/>
    </location>
</feature>
<dbReference type="InterPro" id="IPR011068">
    <property type="entry name" value="NuclTrfase_I-like_C"/>
</dbReference>
<dbReference type="GO" id="GO:0005634">
    <property type="term" value="C:nucleus"/>
    <property type="evidence" value="ECO:0007669"/>
    <property type="project" value="UniProtKB-SubCell"/>
</dbReference>
<evidence type="ECO:0000259" key="16">
    <source>
        <dbReference type="Pfam" id="PF20750"/>
    </source>
</evidence>
<evidence type="ECO:0000313" key="17">
    <source>
        <dbReference type="EMBL" id="GAX24192.1"/>
    </source>
</evidence>
<dbReference type="PANTHER" id="PTHR10682">
    <property type="entry name" value="POLY A POLYMERASE"/>
    <property type="match status" value="1"/>
</dbReference>
<keyword evidence="8" id="KW-0479">Metal-binding</keyword>
<dbReference type="Pfam" id="PF04928">
    <property type="entry name" value="PAP_central"/>
    <property type="match status" value="1"/>
</dbReference>
<feature type="domain" description="Poly(A) polymerase RNA-binding" evidence="14">
    <location>
        <begin position="389"/>
        <end position="446"/>
    </location>
</feature>
<dbReference type="GO" id="GO:0046872">
    <property type="term" value="F:metal ion binding"/>
    <property type="evidence" value="ECO:0007669"/>
    <property type="project" value="UniProtKB-KW"/>
</dbReference>
<evidence type="ECO:0000256" key="2">
    <source>
        <dbReference type="ARBA" id="ARBA00001946"/>
    </source>
</evidence>
<dbReference type="GO" id="GO:0005524">
    <property type="term" value="F:ATP binding"/>
    <property type="evidence" value="ECO:0007669"/>
    <property type="project" value="UniProtKB-KW"/>
</dbReference>
<dbReference type="AlphaFoldDB" id="A0A1Z5KDJ2"/>
<evidence type="ECO:0000259" key="14">
    <source>
        <dbReference type="Pfam" id="PF04926"/>
    </source>
</evidence>
<reference evidence="17 18" key="1">
    <citation type="journal article" date="2015" name="Plant Cell">
        <title>Oil accumulation by the oleaginous diatom Fistulifera solaris as revealed by the genome and transcriptome.</title>
        <authorList>
            <person name="Tanaka T."/>
            <person name="Maeda Y."/>
            <person name="Veluchamy A."/>
            <person name="Tanaka M."/>
            <person name="Abida H."/>
            <person name="Marechal E."/>
            <person name="Bowler C."/>
            <person name="Muto M."/>
            <person name="Sunaga Y."/>
            <person name="Tanaka M."/>
            <person name="Yoshino T."/>
            <person name="Taniguchi T."/>
            <person name="Fukuda Y."/>
            <person name="Nemoto M."/>
            <person name="Matsumoto M."/>
            <person name="Wong P.S."/>
            <person name="Aburatani S."/>
            <person name="Fujibuchi W."/>
        </authorList>
    </citation>
    <scope>NUCLEOTIDE SEQUENCE [LARGE SCALE GENOMIC DNA]</scope>
    <source>
        <strain evidence="17 18">JPCC DA0580</strain>
    </source>
</reference>
<evidence type="ECO:0000256" key="1">
    <source>
        <dbReference type="ARBA" id="ARBA00001936"/>
    </source>
</evidence>
<dbReference type="SUPFAM" id="SSF81631">
    <property type="entry name" value="PAP/OAS1 substrate-binding domain"/>
    <property type="match status" value="1"/>
</dbReference>
<protein>
    <recommendedName>
        <fullName evidence="5">polynucleotide adenylyltransferase</fullName>
        <ecNumber evidence="5">2.7.7.19</ecNumber>
    </recommendedName>
</protein>
<evidence type="ECO:0000259" key="15">
    <source>
        <dbReference type="Pfam" id="PF04928"/>
    </source>
</evidence>
<evidence type="ECO:0000256" key="11">
    <source>
        <dbReference type="ARBA" id="ARBA00022842"/>
    </source>
</evidence>
<evidence type="ECO:0000256" key="6">
    <source>
        <dbReference type="ARBA" id="ARBA00022664"/>
    </source>
</evidence>
<evidence type="ECO:0000256" key="9">
    <source>
        <dbReference type="ARBA" id="ARBA00022741"/>
    </source>
</evidence>
<dbReference type="InterPro" id="IPR048840">
    <property type="entry name" value="PolA_pol_NTPase"/>
</dbReference>
<dbReference type="Pfam" id="PF04926">
    <property type="entry name" value="PAP_RNA-bind"/>
    <property type="match status" value="1"/>
</dbReference>
<dbReference type="GO" id="GO:0031123">
    <property type="term" value="P:RNA 3'-end processing"/>
    <property type="evidence" value="ECO:0007669"/>
    <property type="project" value="InterPro"/>
</dbReference>
<dbReference type="Gene3D" id="1.10.1410.10">
    <property type="match status" value="1"/>
</dbReference>
<gene>
    <name evidence="17" type="ORF">FisN_4Lh281</name>
</gene>
<feature type="domain" description="Poly(A) polymerase central" evidence="15">
    <location>
        <begin position="239"/>
        <end position="372"/>
    </location>
</feature>
<feature type="region of interest" description="Disordered" evidence="13">
    <location>
        <begin position="543"/>
        <end position="615"/>
    </location>
</feature>
<dbReference type="PANTHER" id="PTHR10682:SF10">
    <property type="entry name" value="POLYNUCLEOTIDE ADENYLYLTRANSFERASE"/>
    <property type="match status" value="1"/>
</dbReference>
<keyword evidence="11" id="KW-0460">Magnesium</keyword>
<dbReference type="InterPro" id="IPR043519">
    <property type="entry name" value="NT_sf"/>
</dbReference>
<proteinExistence type="inferred from homology"/>
<sequence>MSSNKSLTDMSTKVGGRVFQPALPVVDGAPPTTIEQGFQSTLQEYIQENIPLESLEGIQLRERVLNELGALCRDWIRSVCVNKGFAPDIVDGAGGQLYTSGSYRLGVHEPGADIDCILVAPAMCHRHDFFGTAVAGASDDHPRDPNSLAERIRRHPEVTNFVPVEGAAVPILTFDWLGINIDLLFARLNINSIPSGFDIDNDGVLDGADGATEKSLNGPRVTNLIAAFVGGTPERYQSFLTVVRCVRKWAKARGLYSNKMGYWGGVNCNLAVALTVQLYPNACPATLLRRFFLVFKTWRWPQPVLLTAPHDAGYGLPVWSPLQAMRQVAPMITPAYPAMNSTLAVSRQTLQIMTEEFNRGYEIVDSLWKEYQRDKNAPLNWGRLFEPSDFFIAYPRYLSMCIVGPTQEDAQAWAGFVESRLRKLVSDGLARSLPIKKIQLWPKKFQVCIADKNALLTTAQRQNCLTYFIGYQIDPYRMRGSDLNVEIPLHSFREFELSRFQPLVPGMDILVKSFSVKELPLLCFEDVGGKLVAMKKRRLLRDSDPARMERRRQKRLKELKEQMEEKLKRQQMKKRKRTNDDGDEEDNSAVKIEEERNAVVAETPSGKEETPQVEEEEANLLENALDAMQDGGAEANITKTREEAEADRQRLLAGEILDEEGGGFEEDSDEEAGYIGDGARVTSFVVKKKSTHKDKRSLPLSEQEAEVLKNLGYSIVSDDECKILGANMLPPWRANVVSMDALPKPRKISARFHFRRKFDVIELDANGHVIDKGDEDFKPCKAWAGRLAGFEFKMGERGLGYYRTGKKVVVPSNMAY</sequence>
<evidence type="ECO:0000256" key="13">
    <source>
        <dbReference type="SAM" id="MobiDB-lite"/>
    </source>
</evidence>
<dbReference type="Pfam" id="PF20750">
    <property type="entry name" value="PAP_NTPase"/>
    <property type="match status" value="1"/>
</dbReference>
<dbReference type="Gene3D" id="3.30.460.10">
    <property type="entry name" value="Beta Polymerase, domain 2"/>
    <property type="match status" value="1"/>
</dbReference>
<feature type="domain" description="Poly(A) polymerase nucleotidyltransferase" evidence="16">
    <location>
        <begin position="29"/>
        <end position="227"/>
    </location>
</feature>
<dbReference type="GO" id="GO:1990817">
    <property type="term" value="F:poly(A) RNA polymerase activity"/>
    <property type="evidence" value="ECO:0007669"/>
    <property type="project" value="UniProtKB-EC"/>
</dbReference>
<name>A0A1Z5KDJ2_FISSO</name>
<dbReference type="InterPro" id="IPR007010">
    <property type="entry name" value="PolA_pol_RNA-bd_dom"/>
</dbReference>
<keyword evidence="9" id="KW-0547">Nucleotide-binding</keyword>
<evidence type="ECO:0000256" key="5">
    <source>
        <dbReference type="ARBA" id="ARBA00012388"/>
    </source>
</evidence>
<dbReference type="EMBL" id="BDSP01000207">
    <property type="protein sequence ID" value="GAX24192.1"/>
    <property type="molecule type" value="Genomic_DNA"/>
</dbReference>
<keyword evidence="17" id="KW-0548">Nucleotidyltransferase</keyword>
<comment type="subcellular location">
    <subcellularLocation>
        <location evidence="3">Nucleus</location>
    </subcellularLocation>
</comment>
<dbReference type="GO" id="GO:0003723">
    <property type="term" value="F:RNA binding"/>
    <property type="evidence" value="ECO:0007669"/>
    <property type="project" value="InterPro"/>
</dbReference>
<comment type="similarity">
    <text evidence="4">Belongs to the poly(A) polymerase family.</text>
</comment>